<protein>
    <submittedName>
        <fullName evidence="2">Uncharacterized protein</fullName>
    </submittedName>
</protein>
<dbReference type="Proteomes" id="UP001153269">
    <property type="component" value="Unassembled WGS sequence"/>
</dbReference>
<dbReference type="AlphaFoldDB" id="A0A9N7YM48"/>
<proteinExistence type="predicted"/>
<evidence type="ECO:0000313" key="3">
    <source>
        <dbReference type="Proteomes" id="UP001153269"/>
    </source>
</evidence>
<name>A0A9N7YM48_PLEPL</name>
<sequence>MSVFTLTEPPCVDCSVFSRGGCKSVTLLTTGGASGSAFAPVATTDKLEADRLPERSLLHAEERETRGGRARTSEDERGRARTSEDERGRVRATMATWRVMWCRRNNQINVTVANEAAPMP</sequence>
<accession>A0A9N7YM48</accession>
<evidence type="ECO:0000256" key="1">
    <source>
        <dbReference type="SAM" id="MobiDB-lite"/>
    </source>
</evidence>
<dbReference type="EMBL" id="CADEAL010001254">
    <property type="protein sequence ID" value="CAB1430638.1"/>
    <property type="molecule type" value="Genomic_DNA"/>
</dbReference>
<gene>
    <name evidence="2" type="ORF">PLEPLA_LOCUS18620</name>
</gene>
<reference evidence="2" key="1">
    <citation type="submission" date="2020-03" db="EMBL/GenBank/DDBJ databases">
        <authorList>
            <person name="Weist P."/>
        </authorList>
    </citation>
    <scope>NUCLEOTIDE SEQUENCE</scope>
</reference>
<comment type="caution">
    <text evidence="2">The sequence shown here is derived from an EMBL/GenBank/DDBJ whole genome shotgun (WGS) entry which is preliminary data.</text>
</comment>
<keyword evidence="3" id="KW-1185">Reference proteome</keyword>
<feature type="region of interest" description="Disordered" evidence="1">
    <location>
        <begin position="49"/>
        <end position="88"/>
    </location>
</feature>
<evidence type="ECO:0000313" key="2">
    <source>
        <dbReference type="EMBL" id="CAB1430638.1"/>
    </source>
</evidence>
<organism evidence="2 3">
    <name type="scientific">Pleuronectes platessa</name>
    <name type="common">European plaice</name>
    <dbReference type="NCBI Taxonomy" id="8262"/>
    <lineage>
        <taxon>Eukaryota</taxon>
        <taxon>Metazoa</taxon>
        <taxon>Chordata</taxon>
        <taxon>Craniata</taxon>
        <taxon>Vertebrata</taxon>
        <taxon>Euteleostomi</taxon>
        <taxon>Actinopterygii</taxon>
        <taxon>Neopterygii</taxon>
        <taxon>Teleostei</taxon>
        <taxon>Neoteleostei</taxon>
        <taxon>Acanthomorphata</taxon>
        <taxon>Carangaria</taxon>
        <taxon>Pleuronectiformes</taxon>
        <taxon>Pleuronectoidei</taxon>
        <taxon>Pleuronectidae</taxon>
        <taxon>Pleuronectes</taxon>
    </lineage>
</organism>